<dbReference type="Proteomes" id="UP001338125">
    <property type="component" value="Unassembled WGS sequence"/>
</dbReference>
<evidence type="ECO:0000313" key="1">
    <source>
        <dbReference type="EMBL" id="KAK5998660.1"/>
    </source>
</evidence>
<reference evidence="1 2" key="1">
    <citation type="submission" date="2024-01" db="EMBL/GenBank/DDBJ databases">
        <title>Complete genome of Cladobotryum mycophilum ATHUM6906.</title>
        <authorList>
            <person name="Christinaki A.C."/>
            <person name="Myridakis A.I."/>
            <person name="Kouvelis V.N."/>
        </authorList>
    </citation>
    <scope>NUCLEOTIDE SEQUENCE [LARGE SCALE GENOMIC DNA]</scope>
    <source>
        <strain evidence="1 2">ATHUM6906</strain>
    </source>
</reference>
<evidence type="ECO:0008006" key="3">
    <source>
        <dbReference type="Google" id="ProtNLM"/>
    </source>
</evidence>
<name>A0ABR0T3R4_9HYPO</name>
<proteinExistence type="predicted"/>
<protein>
    <recommendedName>
        <fullName evidence="3">N-acetyltransferase domain-containing protein</fullName>
    </recommendedName>
</protein>
<sequence>MGSQGESEISKRLDMVELVPWDPRNEEHYQRLYEQRVACTWDAELVEEWKTKVLEGRKFLYWIKLRDDLPQRETVLAPHLDKCPKERDPLVDTATAIANTPRTPTNMSFLPIGHVALELYPQRNTNFSLDPSTIWVKSLYISWALQTGGVGHAAMAQIERLAASPPLNAAALALDTVTKEFQLHEENLKVWFEVTGIKRPDVVRSNEEWYVRQGYKVMGDIDLGTTWTHPAAGETASIPSIYLKKDIV</sequence>
<dbReference type="EMBL" id="JAVFKD010000001">
    <property type="protein sequence ID" value="KAK5998660.1"/>
    <property type="molecule type" value="Genomic_DNA"/>
</dbReference>
<comment type="caution">
    <text evidence="1">The sequence shown here is derived from an EMBL/GenBank/DDBJ whole genome shotgun (WGS) entry which is preliminary data.</text>
</comment>
<keyword evidence="2" id="KW-1185">Reference proteome</keyword>
<accession>A0ABR0T3R4</accession>
<organism evidence="1 2">
    <name type="scientific">Cladobotryum mycophilum</name>
    <dbReference type="NCBI Taxonomy" id="491253"/>
    <lineage>
        <taxon>Eukaryota</taxon>
        <taxon>Fungi</taxon>
        <taxon>Dikarya</taxon>
        <taxon>Ascomycota</taxon>
        <taxon>Pezizomycotina</taxon>
        <taxon>Sordariomycetes</taxon>
        <taxon>Hypocreomycetidae</taxon>
        <taxon>Hypocreales</taxon>
        <taxon>Hypocreaceae</taxon>
        <taxon>Cladobotryum</taxon>
    </lineage>
</organism>
<gene>
    <name evidence="1" type="ORF">PT974_01042</name>
</gene>
<evidence type="ECO:0000313" key="2">
    <source>
        <dbReference type="Proteomes" id="UP001338125"/>
    </source>
</evidence>